<gene>
    <name evidence="10" type="ORF">PARMNEM_LOCUS5121</name>
</gene>
<organism evidence="10 11">
    <name type="scientific">Parnassius mnemosyne</name>
    <name type="common">clouded apollo</name>
    <dbReference type="NCBI Taxonomy" id="213953"/>
    <lineage>
        <taxon>Eukaryota</taxon>
        <taxon>Metazoa</taxon>
        <taxon>Ecdysozoa</taxon>
        <taxon>Arthropoda</taxon>
        <taxon>Hexapoda</taxon>
        <taxon>Insecta</taxon>
        <taxon>Pterygota</taxon>
        <taxon>Neoptera</taxon>
        <taxon>Endopterygota</taxon>
        <taxon>Lepidoptera</taxon>
        <taxon>Glossata</taxon>
        <taxon>Ditrysia</taxon>
        <taxon>Papilionoidea</taxon>
        <taxon>Papilionidae</taxon>
        <taxon>Parnassiinae</taxon>
        <taxon>Parnassini</taxon>
        <taxon>Parnassius</taxon>
        <taxon>Driopa</taxon>
    </lineage>
</organism>
<evidence type="ECO:0000256" key="2">
    <source>
        <dbReference type="ARBA" id="ARBA00010663"/>
    </source>
</evidence>
<evidence type="ECO:0000256" key="6">
    <source>
        <dbReference type="ARBA" id="ARBA00023136"/>
    </source>
</evidence>
<dbReference type="SUPFAM" id="SSF81321">
    <property type="entry name" value="Family A G protein-coupled receptor-like"/>
    <property type="match status" value="1"/>
</dbReference>
<dbReference type="Proteomes" id="UP001314205">
    <property type="component" value="Unassembled WGS sequence"/>
</dbReference>
<feature type="domain" description="G-protein coupled receptors family 1 profile" evidence="9">
    <location>
        <begin position="72"/>
        <end position="456"/>
    </location>
</feature>
<evidence type="ECO:0000256" key="7">
    <source>
        <dbReference type="RuleBase" id="RU000688"/>
    </source>
</evidence>
<dbReference type="AlphaFoldDB" id="A0AAV1KLV6"/>
<keyword evidence="3" id="KW-1003">Cell membrane</keyword>
<feature type="transmembrane region" description="Helical" evidence="8">
    <location>
        <begin position="61"/>
        <end position="84"/>
    </location>
</feature>
<protein>
    <recommendedName>
        <fullName evidence="9">G-protein coupled receptors family 1 profile domain-containing protein</fullName>
    </recommendedName>
</protein>
<dbReference type="InterPro" id="IPR017452">
    <property type="entry name" value="GPCR_Rhodpsn_7TM"/>
</dbReference>
<evidence type="ECO:0000256" key="3">
    <source>
        <dbReference type="ARBA" id="ARBA00022475"/>
    </source>
</evidence>
<keyword evidence="11" id="KW-1185">Reference proteome</keyword>
<accession>A0AAV1KLV6</accession>
<feature type="transmembrane region" description="Helical" evidence="8">
    <location>
        <begin position="214"/>
        <end position="238"/>
    </location>
</feature>
<dbReference type="PANTHER" id="PTHR22750">
    <property type="entry name" value="G-PROTEIN COUPLED RECEPTOR"/>
    <property type="match status" value="1"/>
</dbReference>
<sequence>MSYYRSDSQTDHILTNLVTNVISANTSNFTNHSEVTQTHVFDLYEAFRTKESEQLSAYRSVAYVFGAIIFLSNLTVVVSSGLILRKGQQPKSTYLLLGNVSLADTIIGISIIFGASVENTTSSNPLCIFQIGMLVCPAMVSIFSVGMIAVDRYIYILHGLYYQRWFNTTKVRIGILCIWMIGVTLGFMPASGWVNKEMMIDSKCSYVSLFPGMLILLNSLLSIVPIILVAVLYSIILAQALKNVNQINTTKKTVRTKSPNDDPEIRIYRGNKTAVHSVKFVPKENKTTIKRSASFDTIDVFNKSYKLKAPKNISKSIHNLSSNKEDKEKTKNDKDYAISTNGHLLNLSTCTISSSTILNESISDIKPYTIAKAITNCKLRCIEKVKEPNKWRAVIIVMLTTGSFVFTWIPFFITVIFYVFCEEKLINPKCMDLRIMLGGPIAVLAFCNSILNPLIYAWWHKGFQRTIKMYFQKYLKSIIKKS</sequence>
<feature type="transmembrane region" description="Helical" evidence="8">
    <location>
        <begin position="440"/>
        <end position="459"/>
    </location>
</feature>
<reference evidence="10 11" key="1">
    <citation type="submission" date="2023-11" db="EMBL/GenBank/DDBJ databases">
        <authorList>
            <person name="Hedman E."/>
            <person name="Englund M."/>
            <person name="Stromberg M."/>
            <person name="Nyberg Akerstrom W."/>
            <person name="Nylinder S."/>
            <person name="Jareborg N."/>
            <person name="Kallberg Y."/>
            <person name="Kronander E."/>
        </authorList>
    </citation>
    <scope>NUCLEOTIDE SEQUENCE [LARGE SCALE GENOMIC DNA]</scope>
</reference>
<name>A0AAV1KLV6_9NEOP</name>
<keyword evidence="4 7" id="KW-0812">Transmembrane</keyword>
<evidence type="ECO:0000256" key="8">
    <source>
        <dbReference type="SAM" id="Phobius"/>
    </source>
</evidence>
<dbReference type="GO" id="GO:0004930">
    <property type="term" value="F:G protein-coupled receptor activity"/>
    <property type="evidence" value="ECO:0007669"/>
    <property type="project" value="UniProtKB-KW"/>
</dbReference>
<comment type="caution">
    <text evidence="10">The sequence shown here is derived from an EMBL/GenBank/DDBJ whole genome shotgun (WGS) entry which is preliminary data.</text>
</comment>
<dbReference type="GO" id="GO:0005886">
    <property type="term" value="C:plasma membrane"/>
    <property type="evidence" value="ECO:0007669"/>
    <property type="project" value="UniProtKB-SubCell"/>
</dbReference>
<feature type="transmembrane region" description="Helical" evidence="8">
    <location>
        <begin position="171"/>
        <end position="194"/>
    </location>
</feature>
<keyword evidence="5 8" id="KW-1133">Transmembrane helix</keyword>
<feature type="transmembrane region" description="Helical" evidence="8">
    <location>
        <begin position="128"/>
        <end position="150"/>
    </location>
</feature>
<evidence type="ECO:0000259" key="9">
    <source>
        <dbReference type="PROSITE" id="PS50262"/>
    </source>
</evidence>
<feature type="transmembrane region" description="Helical" evidence="8">
    <location>
        <begin position="393"/>
        <end position="420"/>
    </location>
</feature>
<dbReference type="PROSITE" id="PS00237">
    <property type="entry name" value="G_PROTEIN_RECEP_F1_1"/>
    <property type="match status" value="1"/>
</dbReference>
<dbReference type="EMBL" id="CAVLGL010000057">
    <property type="protein sequence ID" value="CAK1583770.1"/>
    <property type="molecule type" value="Genomic_DNA"/>
</dbReference>
<evidence type="ECO:0000313" key="10">
    <source>
        <dbReference type="EMBL" id="CAK1583770.1"/>
    </source>
</evidence>
<dbReference type="PRINTS" id="PR00237">
    <property type="entry name" value="GPCRRHODOPSN"/>
</dbReference>
<dbReference type="InterPro" id="IPR000276">
    <property type="entry name" value="GPCR_Rhodpsn"/>
</dbReference>
<dbReference type="Gene3D" id="1.20.1070.10">
    <property type="entry name" value="Rhodopsin 7-helix transmembrane proteins"/>
    <property type="match status" value="2"/>
</dbReference>
<dbReference type="PROSITE" id="PS50262">
    <property type="entry name" value="G_PROTEIN_RECEP_F1_2"/>
    <property type="match status" value="1"/>
</dbReference>
<keyword evidence="7" id="KW-0807">Transducer</keyword>
<keyword evidence="7" id="KW-0297">G-protein coupled receptor</keyword>
<keyword evidence="6 8" id="KW-0472">Membrane</keyword>
<evidence type="ECO:0000256" key="5">
    <source>
        <dbReference type="ARBA" id="ARBA00022989"/>
    </source>
</evidence>
<dbReference type="Pfam" id="PF00001">
    <property type="entry name" value="7tm_1"/>
    <property type="match status" value="1"/>
</dbReference>
<evidence type="ECO:0000256" key="1">
    <source>
        <dbReference type="ARBA" id="ARBA00004651"/>
    </source>
</evidence>
<proteinExistence type="inferred from homology"/>
<evidence type="ECO:0000256" key="4">
    <source>
        <dbReference type="ARBA" id="ARBA00022692"/>
    </source>
</evidence>
<evidence type="ECO:0000313" key="11">
    <source>
        <dbReference type="Proteomes" id="UP001314205"/>
    </source>
</evidence>
<comment type="similarity">
    <text evidence="2 7">Belongs to the G-protein coupled receptor 1 family.</text>
</comment>
<keyword evidence="7" id="KW-0675">Receptor</keyword>
<comment type="subcellular location">
    <subcellularLocation>
        <location evidence="1">Cell membrane</location>
        <topology evidence="1">Multi-pass membrane protein</topology>
    </subcellularLocation>
</comment>
<feature type="transmembrane region" description="Helical" evidence="8">
    <location>
        <begin position="96"/>
        <end position="116"/>
    </location>
</feature>